<dbReference type="InterPro" id="IPR005184">
    <property type="entry name" value="DUF306_Meta_HslJ"/>
</dbReference>
<dbReference type="EMBL" id="JACCBI010000001">
    <property type="protein sequence ID" value="NYD67775.1"/>
    <property type="molecule type" value="Genomic_DNA"/>
</dbReference>
<sequence length="127" mass="12625">MNRLIAPLAIAGALLLAGCATPSAGGGDSETGGSPVGMWGEDTKGSPYLEFLEDGTLSGSDGCNGIGGTYTDSDGTITVELGFSTLKACVGVDTWLRDISTASVDGDALAVFDTDGSRIGTLTRAGS</sequence>
<evidence type="ECO:0000256" key="2">
    <source>
        <dbReference type="SAM" id="SignalP"/>
    </source>
</evidence>
<keyword evidence="2" id="KW-0732">Signal</keyword>
<gene>
    <name evidence="4" type="ORF">BJ972_002294</name>
    <name evidence="5" type="ORF">ESP50_02295</name>
</gene>
<dbReference type="Pfam" id="PF03724">
    <property type="entry name" value="META"/>
    <property type="match status" value="1"/>
</dbReference>
<name>A0A4Q2MFT9_9MICO</name>
<evidence type="ECO:0000313" key="7">
    <source>
        <dbReference type="Proteomes" id="UP000581087"/>
    </source>
</evidence>
<evidence type="ECO:0000259" key="3">
    <source>
        <dbReference type="Pfam" id="PF03724"/>
    </source>
</evidence>
<evidence type="ECO:0000313" key="5">
    <source>
        <dbReference type="EMBL" id="RXZ88040.1"/>
    </source>
</evidence>
<dbReference type="AlphaFoldDB" id="A0A4Q2MFT9"/>
<dbReference type="PROSITE" id="PS51257">
    <property type="entry name" value="PROKAR_LIPOPROTEIN"/>
    <property type="match status" value="1"/>
</dbReference>
<dbReference type="Gene3D" id="2.40.128.270">
    <property type="match status" value="1"/>
</dbReference>
<feature type="domain" description="DUF306" evidence="3">
    <location>
        <begin position="45"/>
        <end position="116"/>
    </location>
</feature>
<keyword evidence="6" id="KW-1185">Reference proteome</keyword>
<dbReference type="Proteomes" id="UP000581087">
    <property type="component" value="Unassembled WGS sequence"/>
</dbReference>
<reference evidence="5 6" key="1">
    <citation type="submission" date="2019-01" db="EMBL/GenBank/DDBJ databases">
        <title>Agromyces.</title>
        <authorList>
            <person name="Li J."/>
        </authorList>
    </citation>
    <scope>NUCLEOTIDE SEQUENCE [LARGE SCALE GENOMIC DNA]</scope>
    <source>
        <strain evidence="5 6">DSM 23870</strain>
    </source>
</reference>
<reference evidence="4 7" key="2">
    <citation type="submission" date="2020-07" db="EMBL/GenBank/DDBJ databases">
        <title>Sequencing the genomes of 1000 actinobacteria strains.</title>
        <authorList>
            <person name="Klenk H.-P."/>
        </authorList>
    </citation>
    <scope>NUCLEOTIDE SEQUENCE [LARGE SCALE GENOMIC DNA]</scope>
    <source>
        <strain evidence="4 7">DSM 23870</strain>
    </source>
</reference>
<dbReference type="Proteomes" id="UP000292686">
    <property type="component" value="Unassembled WGS sequence"/>
</dbReference>
<proteinExistence type="predicted"/>
<evidence type="ECO:0000256" key="1">
    <source>
        <dbReference type="SAM" id="MobiDB-lite"/>
    </source>
</evidence>
<dbReference type="OrthoDB" id="4990393at2"/>
<organism evidence="5 6">
    <name type="scientific">Agromyces atrinae</name>
    <dbReference type="NCBI Taxonomy" id="592376"/>
    <lineage>
        <taxon>Bacteria</taxon>
        <taxon>Bacillati</taxon>
        <taxon>Actinomycetota</taxon>
        <taxon>Actinomycetes</taxon>
        <taxon>Micrococcales</taxon>
        <taxon>Microbacteriaceae</taxon>
        <taxon>Agromyces</taxon>
    </lineage>
</organism>
<evidence type="ECO:0000313" key="6">
    <source>
        <dbReference type="Proteomes" id="UP000292686"/>
    </source>
</evidence>
<evidence type="ECO:0000313" key="4">
    <source>
        <dbReference type="EMBL" id="NYD67775.1"/>
    </source>
</evidence>
<comment type="caution">
    <text evidence="5">The sequence shown here is derived from an EMBL/GenBank/DDBJ whole genome shotgun (WGS) entry which is preliminary data.</text>
</comment>
<dbReference type="RefSeq" id="WP_129172303.1">
    <property type="nucleotide sequence ID" value="NZ_JACCBI010000001.1"/>
</dbReference>
<dbReference type="InterPro" id="IPR038670">
    <property type="entry name" value="HslJ-like_sf"/>
</dbReference>
<dbReference type="EMBL" id="SDPM01000001">
    <property type="protein sequence ID" value="RXZ88040.1"/>
    <property type="molecule type" value="Genomic_DNA"/>
</dbReference>
<feature type="signal peptide" evidence="2">
    <location>
        <begin position="1"/>
        <end position="24"/>
    </location>
</feature>
<accession>A0A4Q2MFT9</accession>
<keyword evidence="4" id="KW-0346">Stress response</keyword>
<feature type="chain" id="PRO_5044089018" evidence="2">
    <location>
        <begin position="25"/>
        <end position="127"/>
    </location>
</feature>
<feature type="region of interest" description="Disordered" evidence="1">
    <location>
        <begin position="26"/>
        <end position="45"/>
    </location>
</feature>
<protein>
    <submittedName>
        <fullName evidence="4">Heat shock protein HslJ</fullName>
    </submittedName>
    <submittedName>
        <fullName evidence="5">META domain-containing protein</fullName>
    </submittedName>
</protein>